<evidence type="ECO:0000313" key="5">
    <source>
        <dbReference type="EMBL" id="GFU33285.1"/>
    </source>
</evidence>
<organism evidence="5 6">
    <name type="scientific">Nephila pilipes</name>
    <name type="common">Giant wood spider</name>
    <name type="synonym">Nephila maculata</name>
    <dbReference type="NCBI Taxonomy" id="299642"/>
    <lineage>
        <taxon>Eukaryota</taxon>
        <taxon>Metazoa</taxon>
        <taxon>Ecdysozoa</taxon>
        <taxon>Arthropoda</taxon>
        <taxon>Chelicerata</taxon>
        <taxon>Arachnida</taxon>
        <taxon>Araneae</taxon>
        <taxon>Araneomorphae</taxon>
        <taxon>Entelegynae</taxon>
        <taxon>Araneoidea</taxon>
        <taxon>Nephilidae</taxon>
        <taxon>Nephila</taxon>
    </lineage>
</organism>
<dbReference type="PANTHER" id="PTHR12765">
    <property type="entry name" value="RED PROTEIN IK FACTOR CYTOKINE IK"/>
    <property type="match status" value="1"/>
</dbReference>
<feature type="domain" description="RED-like N-terminal" evidence="4">
    <location>
        <begin position="199"/>
        <end position="291"/>
    </location>
</feature>
<evidence type="ECO:0000256" key="3">
    <source>
        <dbReference type="SAM" id="MobiDB-lite"/>
    </source>
</evidence>
<name>A0A8X6QML9_NEPPI</name>
<dbReference type="AlphaFoldDB" id="A0A8X6QML9"/>
<dbReference type="EMBL" id="BMAW01130055">
    <property type="protein sequence ID" value="GFU33285.1"/>
    <property type="molecule type" value="Genomic_DNA"/>
</dbReference>
<reference evidence="5" key="1">
    <citation type="submission" date="2020-08" db="EMBL/GenBank/DDBJ databases">
        <title>Multicomponent nature underlies the extraordinary mechanical properties of spider dragline silk.</title>
        <authorList>
            <person name="Kono N."/>
            <person name="Nakamura H."/>
            <person name="Mori M."/>
            <person name="Yoshida Y."/>
            <person name="Ohtoshi R."/>
            <person name="Malay A.D."/>
            <person name="Moran D.A.P."/>
            <person name="Tomita M."/>
            <person name="Numata K."/>
            <person name="Arakawa K."/>
        </authorList>
    </citation>
    <scope>NUCLEOTIDE SEQUENCE</scope>
</reference>
<dbReference type="OrthoDB" id="6424769at2759"/>
<evidence type="ECO:0000256" key="2">
    <source>
        <dbReference type="ARBA" id="ARBA00023242"/>
    </source>
</evidence>
<sequence length="298" mass="33742">MAEKLYEYESVRAGHRSSNLMSQREEWIDKRGQLPLSKEEKHVEGMQNLEKHRLFNSNWNSRHQGNDLRLGVGIIDSGSQISVIREEFTRGEQYEGDGHIKTVSAFGEKEVAPLRILEMGIDNGTHRYALVPCAVSKKLASDFLSSNAAYEALNEYVQVYGPESNSDKDLYAAGEEETEDPSISTDALVELLSTESGNENMTQRNRYGDNERRDGVNPDHQNKDSITFALGYSEMAPGATFGLDTVERRRQMIQVSKFLDGDMEHIHLVNNLDDALLQKVRNENDYKEKVEGKSTFET</sequence>
<accession>A0A8X6QML9</accession>
<evidence type="ECO:0000256" key="1">
    <source>
        <dbReference type="ARBA" id="ARBA00004123"/>
    </source>
</evidence>
<comment type="caution">
    <text evidence="5">The sequence shown here is derived from an EMBL/GenBank/DDBJ whole genome shotgun (WGS) entry which is preliminary data.</text>
</comment>
<keyword evidence="6" id="KW-1185">Reference proteome</keyword>
<keyword evidence="2" id="KW-0539">Nucleus</keyword>
<protein>
    <submittedName>
        <fullName evidence="5">CCHC-type domain-containing protein</fullName>
    </submittedName>
</protein>
<dbReference type="InterPro" id="IPR039896">
    <property type="entry name" value="Red-like"/>
</dbReference>
<feature type="region of interest" description="Disordered" evidence="3">
    <location>
        <begin position="193"/>
        <end position="221"/>
    </location>
</feature>
<evidence type="ECO:0000259" key="4">
    <source>
        <dbReference type="Pfam" id="PF07808"/>
    </source>
</evidence>
<gene>
    <name evidence="5" type="primary">AVEN_195408_1</name>
    <name evidence="5" type="ORF">NPIL_6231</name>
</gene>
<dbReference type="InterPro" id="IPR012916">
    <property type="entry name" value="RED_N"/>
</dbReference>
<evidence type="ECO:0000313" key="6">
    <source>
        <dbReference type="Proteomes" id="UP000887013"/>
    </source>
</evidence>
<feature type="compositionally biased region" description="Polar residues" evidence="3">
    <location>
        <begin position="193"/>
        <end position="205"/>
    </location>
</feature>
<dbReference type="Pfam" id="PF07808">
    <property type="entry name" value="RED_N"/>
    <property type="match status" value="1"/>
</dbReference>
<comment type="subcellular location">
    <subcellularLocation>
        <location evidence="1">Nucleus</location>
    </subcellularLocation>
</comment>
<feature type="compositionally biased region" description="Basic and acidic residues" evidence="3">
    <location>
        <begin position="206"/>
        <end position="221"/>
    </location>
</feature>
<dbReference type="GO" id="GO:0005634">
    <property type="term" value="C:nucleus"/>
    <property type="evidence" value="ECO:0007669"/>
    <property type="project" value="UniProtKB-SubCell"/>
</dbReference>
<dbReference type="Proteomes" id="UP000887013">
    <property type="component" value="Unassembled WGS sequence"/>
</dbReference>
<proteinExistence type="predicted"/>